<comment type="caution">
    <text evidence="2">The sequence shown here is derived from an EMBL/GenBank/DDBJ whole genome shotgun (WGS) entry which is preliminary data.</text>
</comment>
<dbReference type="InterPro" id="IPR056362">
    <property type="entry name" value="AtuA-like_ferredoxin_dom"/>
</dbReference>
<proteinExistence type="predicted"/>
<feature type="non-terminal residue" evidence="2">
    <location>
        <position position="1"/>
    </location>
</feature>
<evidence type="ECO:0000313" key="2">
    <source>
        <dbReference type="EMBL" id="CAF87514.1"/>
    </source>
</evidence>
<accession>Q4THW8</accession>
<feature type="domain" description="AtuA-like ferredoxin-fold" evidence="1">
    <location>
        <begin position="1"/>
        <end position="30"/>
    </location>
</feature>
<sequence length="35" mass="3603">YTLPGVHGLNFVLQSSLGGGGVASLRSDPQVTHTH</sequence>
<reference evidence="2" key="2">
    <citation type="submission" date="2004-02" db="EMBL/GenBank/DDBJ databases">
        <authorList>
            <consortium name="Genoscope"/>
            <consortium name="Whitehead Institute Centre for Genome Research"/>
        </authorList>
    </citation>
    <scope>NUCLEOTIDE SEQUENCE</scope>
</reference>
<gene>
    <name evidence="2" type="ORF">GSTENG00000331001</name>
</gene>
<dbReference type="EMBL" id="CAAE01002607">
    <property type="protein sequence ID" value="CAF87514.1"/>
    <property type="molecule type" value="Genomic_DNA"/>
</dbReference>
<protein>
    <submittedName>
        <fullName evidence="2">(spotted green pufferfish) hypothetical protein</fullName>
    </submittedName>
</protein>
<dbReference type="OrthoDB" id="10265871at2759"/>
<evidence type="ECO:0000259" key="1">
    <source>
        <dbReference type="Pfam" id="PF23544"/>
    </source>
</evidence>
<organism evidence="2">
    <name type="scientific">Tetraodon nigroviridis</name>
    <name type="common">Spotted green pufferfish</name>
    <name type="synonym">Chelonodon nigroviridis</name>
    <dbReference type="NCBI Taxonomy" id="99883"/>
    <lineage>
        <taxon>Eukaryota</taxon>
        <taxon>Metazoa</taxon>
        <taxon>Chordata</taxon>
        <taxon>Craniata</taxon>
        <taxon>Vertebrata</taxon>
        <taxon>Euteleostomi</taxon>
        <taxon>Actinopterygii</taxon>
        <taxon>Neopterygii</taxon>
        <taxon>Teleostei</taxon>
        <taxon>Neoteleostei</taxon>
        <taxon>Acanthomorphata</taxon>
        <taxon>Eupercaria</taxon>
        <taxon>Tetraodontiformes</taxon>
        <taxon>Tetradontoidea</taxon>
        <taxon>Tetraodontidae</taxon>
        <taxon>Tetraodon</taxon>
    </lineage>
</organism>
<name>Q4THW8_TETNG</name>
<dbReference type="PANTHER" id="PTHR47708">
    <property type="match status" value="1"/>
</dbReference>
<dbReference type="Pfam" id="PF23544">
    <property type="entry name" value="AtuA_ferredoxin"/>
    <property type="match status" value="1"/>
</dbReference>
<dbReference type="PANTHER" id="PTHR47708:SF2">
    <property type="entry name" value="SI:CH73-132F6.5"/>
    <property type="match status" value="1"/>
</dbReference>
<reference evidence="2" key="1">
    <citation type="journal article" date="2004" name="Nature">
        <title>Genome duplication in the teleost fish Tetraodon nigroviridis reveals the early vertebrate proto-karyotype.</title>
        <authorList>
            <person name="Jaillon O."/>
            <person name="Aury J.-M."/>
            <person name="Brunet F."/>
            <person name="Petit J.-L."/>
            <person name="Stange-Thomann N."/>
            <person name="Mauceli E."/>
            <person name="Bouneau L."/>
            <person name="Fischer C."/>
            <person name="Ozouf-Costaz C."/>
            <person name="Bernot A."/>
            <person name="Nicaud S."/>
            <person name="Jaffe D."/>
            <person name="Fisher S."/>
            <person name="Lutfalla G."/>
            <person name="Dossat C."/>
            <person name="Segurens B."/>
            <person name="Dasilva C."/>
            <person name="Salanoubat M."/>
            <person name="Levy M."/>
            <person name="Boudet N."/>
            <person name="Castellano S."/>
            <person name="Anthouard V."/>
            <person name="Jubin C."/>
            <person name="Castelli V."/>
            <person name="Katinka M."/>
            <person name="Vacherie B."/>
            <person name="Biemont C."/>
            <person name="Skalli Z."/>
            <person name="Cattolico L."/>
            <person name="Poulain J."/>
            <person name="De Berardinis V."/>
            <person name="Cruaud C."/>
            <person name="Duprat S."/>
            <person name="Brottier P."/>
            <person name="Coutanceau J.-P."/>
            <person name="Gouzy J."/>
            <person name="Parra G."/>
            <person name="Lardier G."/>
            <person name="Chapple C."/>
            <person name="McKernan K.J."/>
            <person name="McEwan P."/>
            <person name="Bosak S."/>
            <person name="Kellis M."/>
            <person name="Volff J.-N."/>
            <person name="Guigo R."/>
            <person name="Zody M.C."/>
            <person name="Mesirov J."/>
            <person name="Lindblad-Toh K."/>
            <person name="Birren B."/>
            <person name="Nusbaum C."/>
            <person name="Kahn D."/>
            <person name="Robinson-Rechavi M."/>
            <person name="Laudet V."/>
            <person name="Schachter V."/>
            <person name="Quetier F."/>
            <person name="Saurin W."/>
            <person name="Scarpelli C."/>
            <person name="Wincker P."/>
            <person name="Lander E.S."/>
            <person name="Weissenbach J."/>
            <person name="Roest Crollius H."/>
        </authorList>
    </citation>
    <scope>NUCLEOTIDE SEQUENCE [LARGE SCALE GENOMIC DNA]</scope>
</reference>
<dbReference type="AlphaFoldDB" id="Q4THW8"/>
<dbReference type="KEGG" id="tng:GSTEN00000331G001"/>